<dbReference type="PROSITE" id="PS50089">
    <property type="entry name" value="ZF_RING_2"/>
    <property type="match status" value="1"/>
</dbReference>
<evidence type="ECO:0000256" key="1">
    <source>
        <dbReference type="ARBA" id="ARBA00022723"/>
    </source>
</evidence>
<dbReference type="Pfam" id="PF13920">
    <property type="entry name" value="zf-C3HC4_3"/>
    <property type="match status" value="1"/>
</dbReference>
<sequence>MMNYVNTRMDSSAIIPESLLYCDQSPIRDMKSSMNRADSVITYYNVPAPRKRSRDSMSDCFSYSQKRTLPGESPFLNRDTSPQIHDHPSDINCFISQHTEKVRLILEHQRNLQARMLVAAFEEQMKKKLTEKDMEIIKMTKYNWVLEERVKSLCIENQLWKDLAQSNEATANSLRSNLEQLLLANVSEDNYNHNPEAVAVDTADDAESCCGSNDFGREPLNDNEEVEVGQVGKRNDVVAEVTGREGGCDDVAYGGGGRMMCRKCGVRESRVLVLPCRHLCLCTLCGSTLRSCPVCTSVMNGSVHVNFS</sequence>
<keyword evidence="2 4" id="KW-0863">Zinc-finger</keyword>
<dbReference type="Gene3D" id="3.30.40.10">
    <property type="entry name" value="Zinc/RING finger domain, C3HC4 (zinc finger)"/>
    <property type="match status" value="1"/>
</dbReference>
<dbReference type="GO" id="GO:0004842">
    <property type="term" value="F:ubiquitin-protein transferase activity"/>
    <property type="evidence" value="ECO:0007669"/>
    <property type="project" value="TreeGrafter"/>
</dbReference>
<evidence type="ECO:0000313" key="7">
    <source>
        <dbReference type="Proteomes" id="UP000525078"/>
    </source>
</evidence>
<evidence type="ECO:0000256" key="4">
    <source>
        <dbReference type="PROSITE-ProRule" id="PRU00175"/>
    </source>
</evidence>
<dbReference type="PANTHER" id="PTHR42647:SF55">
    <property type="entry name" value="BOI-RELATED E3 UBIQUITIN-PROTEIN LIGASE 1"/>
    <property type="match status" value="1"/>
</dbReference>
<dbReference type="InterPro" id="IPR001841">
    <property type="entry name" value="Znf_RING"/>
</dbReference>
<dbReference type="AlphaFoldDB" id="A0A7J6DWR2"/>
<organism evidence="6 7">
    <name type="scientific">Cannabis sativa</name>
    <name type="common">Hemp</name>
    <name type="synonym">Marijuana</name>
    <dbReference type="NCBI Taxonomy" id="3483"/>
    <lineage>
        <taxon>Eukaryota</taxon>
        <taxon>Viridiplantae</taxon>
        <taxon>Streptophyta</taxon>
        <taxon>Embryophyta</taxon>
        <taxon>Tracheophyta</taxon>
        <taxon>Spermatophyta</taxon>
        <taxon>Magnoliopsida</taxon>
        <taxon>eudicotyledons</taxon>
        <taxon>Gunneridae</taxon>
        <taxon>Pentapetalae</taxon>
        <taxon>rosids</taxon>
        <taxon>fabids</taxon>
        <taxon>Rosales</taxon>
        <taxon>Cannabaceae</taxon>
        <taxon>Cannabis</taxon>
    </lineage>
</organism>
<reference evidence="6 7" key="1">
    <citation type="journal article" date="2020" name="bioRxiv">
        <title>Sequence and annotation of 42 cannabis genomes reveals extensive copy number variation in cannabinoid synthesis and pathogen resistance genes.</title>
        <authorList>
            <person name="Mckernan K.J."/>
            <person name="Helbert Y."/>
            <person name="Kane L.T."/>
            <person name="Ebling H."/>
            <person name="Zhang L."/>
            <person name="Liu B."/>
            <person name="Eaton Z."/>
            <person name="Mclaughlin S."/>
            <person name="Kingan S."/>
            <person name="Baybayan P."/>
            <person name="Concepcion G."/>
            <person name="Jordan M."/>
            <person name="Riva A."/>
            <person name="Barbazuk W."/>
            <person name="Harkins T."/>
        </authorList>
    </citation>
    <scope>NUCLEOTIDE SEQUENCE [LARGE SCALE GENOMIC DNA]</scope>
    <source>
        <strain evidence="7">cv. Jamaican Lion 4</strain>
        <tissue evidence="6">Leaf</tissue>
    </source>
</reference>
<dbReference type="PANTHER" id="PTHR42647">
    <property type="entry name" value="SBP (S-RIBONUCLEASE BINDING PROTEIN) FAMILY PROTEIN"/>
    <property type="match status" value="1"/>
</dbReference>
<gene>
    <name evidence="6" type="ORF">F8388_019717</name>
</gene>
<dbReference type="InterPro" id="IPR013083">
    <property type="entry name" value="Znf_RING/FYVE/PHD"/>
</dbReference>
<dbReference type="GO" id="GO:0008270">
    <property type="term" value="F:zinc ion binding"/>
    <property type="evidence" value="ECO:0007669"/>
    <property type="project" value="UniProtKB-KW"/>
</dbReference>
<evidence type="ECO:0000313" key="6">
    <source>
        <dbReference type="EMBL" id="KAF4350583.1"/>
    </source>
</evidence>
<protein>
    <recommendedName>
        <fullName evidence="5">RING-type domain-containing protein</fullName>
    </recommendedName>
</protein>
<keyword evidence="3" id="KW-0862">Zinc</keyword>
<name>A0A7J6DWR2_CANSA</name>
<dbReference type="CDD" id="cd16649">
    <property type="entry name" value="mRING-HC-C3HC5_CGRF1-like"/>
    <property type="match status" value="1"/>
</dbReference>
<dbReference type="Proteomes" id="UP000525078">
    <property type="component" value="Unassembled WGS sequence"/>
</dbReference>
<dbReference type="GO" id="GO:0043067">
    <property type="term" value="P:regulation of programmed cell death"/>
    <property type="evidence" value="ECO:0007669"/>
    <property type="project" value="TreeGrafter"/>
</dbReference>
<keyword evidence="1" id="KW-0479">Metal-binding</keyword>
<proteinExistence type="predicted"/>
<evidence type="ECO:0000259" key="5">
    <source>
        <dbReference type="PROSITE" id="PS50089"/>
    </source>
</evidence>
<comment type="caution">
    <text evidence="6">The sequence shown here is derived from an EMBL/GenBank/DDBJ whole genome shotgun (WGS) entry which is preliminary data.</text>
</comment>
<feature type="domain" description="RING-type" evidence="5">
    <location>
        <begin position="261"/>
        <end position="296"/>
    </location>
</feature>
<dbReference type="EMBL" id="JAATIP010000364">
    <property type="protein sequence ID" value="KAF4350583.1"/>
    <property type="molecule type" value="Genomic_DNA"/>
</dbReference>
<evidence type="ECO:0000256" key="3">
    <source>
        <dbReference type="ARBA" id="ARBA00022833"/>
    </source>
</evidence>
<accession>A0A7J6DWR2</accession>
<evidence type="ECO:0000256" key="2">
    <source>
        <dbReference type="ARBA" id="ARBA00022771"/>
    </source>
</evidence>